<evidence type="ECO:0000256" key="1">
    <source>
        <dbReference type="ARBA" id="ARBA00004393"/>
    </source>
</evidence>
<organism evidence="13 14">
    <name type="scientific">Maudiozyma exigua</name>
    <name type="common">Yeast</name>
    <name type="synonym">Kazachstania exigua</name>
    <dbReference type="NCBI Taxonomy" id="34358"/>
    <lineage>
        <taxon>Eukaryota</taxon>
        <taxon>Fungi</taxon>
        <taxon>Dikarya</taxon>
        <taxon>Ascomycota</taxon>
        <taxon>Saccharomycotina</taxon>
        <taxon>Saccharomycetes</taxon>
        <taxon>Saccharomycetales</taxon>
        <taxon>Saccharomycetaceae</taxon>
        <taxon>Maudiozyma</taxon>
    </lineage>
</organism>
<evidence type="ECO:0000259" key="12">
    <source>
        <dbReference type="SMART" id="SM00602"/>
    </source>
</evidence>
<dbReference type="SUPFAM" id="SSF110296">
    <property type="entry name" value="Oligoxyloglucan reducing end-specific cellobiohydrolase"/>
    <property type="match status" value="1"/>
</dbReference>
<dbReference type="InterPro" id="IPR006581">
    <property type="entry name" value="VPS10"/>
</dbReference>
<keyword evidence="7 10" id="KW-0472">Membrane</keyword>
<dbReference type="GO" id="GO:0005794">
    <property type="term" value="C:Golgi apparatus"/>
    <property type="evidence" value="ECO:0007669"/>
    <property type="project" value="UniProtKB-SubCell"/>
</dbReference>
<dbReference type="GO" id="GO:0006623">
    <property type="term" value="P:protein targeting to vacuole"/>
    <property type="evidence" value="ECO:0007669"/>
    <property type="project" value="TreeGrafter"/>
</dbReference>
<keyword evidence="6 10" id="KW-1133">Transmembrane helix</keyword>
<dbReference type="Proteomes" id="UP000750334">
    <property type="component" value="Unassembled WGS sequence"/>
</dbReference>
<dbReference type="CDD" id="cd15482">
    <property type="entry name" value="Sialidase_non-viral"/>
    <property type="match status" value="2"/>
</dbReference>
<feature type="transmembrane region" description="Helical" evidence="10">
    <location>
        <begin position="1443"/>
        <end position="1462"/>
    </location>
</feature>
<dbReference type="InterPro" id="IPR050310">
    <property type="entry name" value="VPS10-sortilin"/>
</dbReference>
<dbReference type="Pfam" id="PF15901">
    <property type="entry name" value="Sortilin_C"/>
    <property type="match status" value="2"/>
</dbReference>
<dbReference type="GO" id="GO:0006895">
    <property type="term" value="P:Golgi to endosome transport"/>
    <property type="evidence" value="ECO:0007669"/>
    <property type="project" value="TreeGrafter"/>
</dbReference>
<name>A0A9P6W192_MAUEX</name>
<feature type="compositionally biased region" description="Basic and acidic residues" evidence="9">
    <location>
        <begin position="1644"/>
        <end position="1655"/>
    </location>
</feature>
<dbReference type="Gene3D" id="2.120.10.10">
    <property type="match status" value="1"/>
</dbReference>
<gene>
    <name evidence="13" type="primary">VPS10_1</name>
    <name evidence="13" type="ORF">C6P45_001460</name>
</gene>
<evidence type="ECO:0000256" key="10">
    <source>
        <dbReference type="SAM" id="Phobius"/>
    </source>
</evidence>
<dbReference type="OrthoDB" id="443634at2759"/>
<protein>
    <submittedName>
        <fullName evidence="13">Vacuolar protein sorting/targeting protein PEP1</fullName>
    </submittedName>
</protein>
<dbReference type="Gene3D" id="2.130.10.10">
    <property type="entry name" value="YVTN repeat-like/Quinoprotein amine dehydrogenase"/>
    <property type="match status" value="1"/>
</dbReference>
<dbReference type="GO" id="GO:0006896">
    <property type="term" value="P:Golgi to vacuole transport"/>
    <property type="evidence" value="ECO:0007669"/>
    <property type="project" value="TreeGrafter"/>
</dbReference>
<evidence type="ECO:0000313" key="13">
    <source>
        <dbReference type="EMBL" id="KAG0660912.1"/>
    </source>
</evidence>
<dbReference type="InterPro" id="IPR031778">
    <property type="entry name" value="Sortilin_N"/>
</dbReference>
<evidence type="ECO:0000256" key="5">
    <source>
        <dbReference type="ARBA" id="ARBA00022737"/>
    </source>
</evidence>
<feature type="signal peptide" evidence="11">
    <location>
        <begin position="1"/>
        <end position="22"/>
    </location>
</feature>
<evidence type="ECO:0000313" key="14">
    <source>
        <dbReference type="Proteomes" id="UP000750334"/>
    </source>
</evidence>
<comment type="subcellular location">
    <subcellularLocation>
        <location evidence="1">Golgi apparatus</location>
        <location evidence="1">trans-Golgi network membrane</location>
        <topology evidence="1">Single-pass type I membrane protein</topology>
    </subcellularLocation>
</comment>
<feature type="region of interest" description="Disordered" evidence="9">
    <location>
        <begin position="1579"/>
        <end position="1655"/>
    </location>
</feature>
<feature type="chain" id="PRO_5040280308" evidence="11">
    <location>
        <begin position="23"/>
        <end position="1655"/>
    </location>
</feature>
<sequence length="1655" mass="186497">MRVFSILWIFLLSISYSNLIVAKDDQFKPKVIKTKNSEMQWFQMFDDSTTLLRSFYSKLQISHDNGENWSEVKGIPDKIDYFNIDPNFSKYRAFAYIRDKNYFYMTVDLGKTWTKKTYNIPKDLYNTDHEPSCFINTHATNSKEMFLSCTVCHSLTKEEVEEQKKNYDENRKYEDDDPLKEILDQLGDIFFKSKQSCEGIILISSDEGNNFKYIEAPYKVAEGEKIITFQHGSSCQYARIDDESTVEVDETTLVCNYQMDTKSMSNKGGITRSSQLFTIKGDKSQKIDFFKDMTIAAFEVVRSFLIIITQEDRFNPYSNKKIWISKDMQTFQQSYVPTDLTFNEMSYRLYEDSLGRIIIPISKSTLEKGEEVEDSSGGKHQMMHRNFEYNDVLVSDYTGLKFSDYDWIDRSVDGHTTVEPIKYLKGTIINSFTSRGRRYRKGQKGNKEEKPLLGSSKISFDDGNTWDYLKIVDPNNKDKYDCNIDDPETCSILSLNFYNSYDIPSAGVIVLSGRLNDGYTFNPDDGKTFVSKDGGKSWKMALDFPTMSIVGDNGNIIVAIPFNPDSDGDPESEFFYSLDQGETWTEYEFEESIYPGVLINTTPDGSGSHFILEAFATGDYASGDYENKNYFYSIDFSDAFGGKKCGRDDFETFYLNDGNCLNGAKYSYRRRKFDAECLVKEVFTDLELDEEICTECTDADYECSFEFTKNTEGNCVPDFKLLEFSGVCSKNTKKELTLKPRRKIIGNKCKKELKINPMSVACGILADPVSSSDKISVTENVLSGQPYFYEYFNTDEDESLIIGTTRYEYYISHDGGKIMKKIDTNGERIIEVVYNPYSNSSAYLFSSSGTIFITHDRGYNFFANDLPDTIQLMLPLNFHPEDPDTFIYYGGKDCKDIYSSNCKLMSYITRDGGKTFNELLEDAVHCEFTGSLFEHPFDKNMMNCQIRNTAKNHKSLVSSTDYFKNDKKSVFDNIIGYMSAGGFTIVAVSHGNTELRAYVTLDGEEYAEAKLPQDLADISQKTFTVMGTQTGSIFLHIGTTAGKAQPFGDLLKSNSNGTSFVTLEKNVNSNKNGQVDFEKIQGLEGIILINTVENPDDVSNDGKEKQLKTKITFNDGADWSYIIPPSKDSNGKKYNCKSGSLEKCSLNLHGYTEKTDVRDTFSSGSAHGMLFAKGNVGEFLSPLSESSTFLTTDGGKTWKEVKKGAYQWEFGDHGGILILVPDNTETDIVSYSLDFGKTWNDYKFSNEKVIIKDVVTVPQDSALRFFLVGQSSNVQGASTKTYSIDFSGSFEKQCEFAINGNKNDDFAFISIGSSAAGCLFGHQEEYLKKINTNCFVGNIPLSRFSKITKNCTCTRADFECDYNFIKAKDGTCKLVEGLSPAPASDICKKNPDLIEFSNPTGYRKIPLSTCQGGLTLDVAADTYPCPGKEAEHQKKYGISGRSFFLIFFVPFVLLSILLWFIYDRGIRRNGGFSRFGEIRLGEENQLIENNETDRMVNMAVRFGLVLFSGLHAGFEMAKRGVRGLSERVSGRMSSRRGPTYSSLMNDQFLDEADDLLAGHDDDANDLSSFMDQETNFDIDEESNADSDNTNNDNHQEQPYSDQLEGESGPQKSYTDDAASDDVPAPLATSSAPTDDNSNTSDANEVDKNATDGSDK</sequence>
<feature type="compositionally biased region" description="Polar residues" evidence="9">
    <location>
        <begin position="1627"/>
        <end position="1642"/>
    </location>
</feature>
<dbReference type="InterPro" id="IPR031777">
    <property type="entry name" value="Sortilin_C"/>
</dbReference>
<evidence type="ECO:0000256" key="3">
    <source>
        <dbReference type="ARBA" id="ARBA00022692"/>
    </source>
</evidence>
<accession>A0A9P6W192</accession>
<evidence type="ECO:0000256" key="6">
    <source>
        <dbReference type="ARBA" id="ARBA00022989"/>
    </source>
</evidence>
<evidence type="ECO:0000256" key="7">
    <source>
        <dbReference type="ARBA" id="ARBA00023136"/>
    </source>
</evidence>
<evidence type="ECO:0000256" key="2">
    <source>
        <dbReference type="ARBA" id="ARBA00008251"/>
    </source>
</evidence>
<feature type="domain" description="VPS10" evidence="12">
    <location>
        <begin position="798"/>
        <end position="1430"/>
    </location>
</feature>
<evidence type="ECO:0000256" key="8">
    <source>
        <dbReference type="ARBA" id="ARBA00023180"/>
    </source>
</evidence>
<dbReference type="EMBL" id="PUHR01000168">
    <property type="protein sequence ID" value="KAG0660912.1"/>
    <property type="molecule type" value="Genomic_DNA"/>
</dbReference>
<feature type="domain" description="VPS10" evidence="12">
    <location>
        <begin position="48"/>
        <end position="767"/>
    </location>
</feature>
<keyword evidence="8" id="KW-0325">Glycoprotein</keyword>
<proteinExistence type="inferred from homology"/>
<keyword evidence="3 10" id="KW-0812">Transmembrane</keyword>
<dbReference type="Pfam" id="PF15902">
    <property type="entry name" value="Sortilin-Vps10"/>
    <property type="match status" value="2"/>
</dbReference>
<dbReference type="Gene3D" id="3.30.60.270">
    <property type="match status" value="2"/>
</dbReference>
<dbReference type="PANTHER" id="PTHR12106:SF27">
    <property type="entry name" value="SORTILIN-RELATED RECEPTOR"/>
    <property type="match status" value="1"/>
</dbReference>
<reference evidence="13 14" key="1">
    <citation type="submission" date="2020-11" db="EMBL/GenBank/DDBJ databases">
        <title>Kefir isolates.</title>
        <authorList>
            <person name="Marcisauskas S."/>
            <person name="Kim Y."/>
            <person name="Blasche S."/>
        </authorList>
    </citation>
    <scope>NUCLEOTIDE SEQUENCE [LARGE SCALE GENOMIC DNA]</scope>
    <source>
        <strain evidence="13 14">OG2</strain>
    </source>
</reference>
<dbReference type="PANTHER" id="PTHR12106">
    <property type="entry name" value="SORTILIN RELATED"/>
    <property type="match status" value="1"/>
</dbReference>
<keyword evidence="5" id="KW-0677">Repeat</keyword>
<dbReference type="FunFam" id="3.30.60.270:FF:000005">
    <property type="entry name" value="Sortilin"/>
    <property type="match status" value="1"/>
</dbReference>
<evidence type="ECO:0000256" key="9">
    <source>
        <dbReference type="SAM" id="MobiDB-lite"/>
    </source>
</evidence>
<dbReference type="SMART" id="SM00602">
    <property type="entry name" value="VPS10"/>
    <property type="match status" value="2"/>
</dbReference>
<comment type="caution">
    <text evidence="13">The sequence shown here is derived from an EMBL/GenBank/DDBJ whole genome shotgun (WGS) entry which is preliminary data.</text>
</comment>
<dbReference type="InterPro" id="IPR036278">
    <property type="entry name" value="Sialidase_sf"/>
</dbReference>
<comment type="similarity">
    <text evidence="2">Belongs to the VPS10-related sortilin family.</text>
</comment>
<evidence type="ECO:0000256" key="11">
    <source>
        <dbReference type="SAM" id="SignalP"/>
    </source>
</evidence>
<keyword evidence="4 11" id="KW-0732">Signal</keyword>
<dbReference type="GO" id="GO:0016020">
    <property type="term" value="C:membrane"/>
    <property type="evidence" value="ECO:0007669"/>
    <property type="project" value="InterPro"/>
</dbReference>
<keyword evidence="14" id="KW-1185">Reference proteome</keyword>
<dbReference type="SUPFAM" id="SSF50939">
    <property type="entry name" value="Sialidases"/>
    <property type="match status" value="1"/>
</dbReference>
<evidence type="ECO:0000256" key="4">
    <source>
        <dbReference type="ARBA" id="ARBA00022729"/>
    </source>
</evidence>
<dbReference type="GO" id="GO:0005829">
    <property type="term" value="C:cytosol"/>
    <property type="evidence" value="ECO:0007669"/>
    <property type="project" value="GOC"/>
</dbReference>
<dbReference type="InterPro" id="IPR015943">
    <property type="entry name" value="WD40/YVTN_repeat-like_dom_sf"/>
</dbReference>